<comment type="caution">
    <text evidence="2">The sequence shown here is derived from an EMBL/GenBank/DDBJ whole genome shotgun (WGS) entry which is preliminary data.</text>
</comment>
<sequence>MARAFRVPFAFFPSFLLVSLFLHFYDSCNITRAGNWLMDPLRSIVLKGLNGFATLPIVHVTAIVTD</sequence>
<evidence type="ECO:0000256" key="1">
    <source>
        <dbReference type="SAM" id="Phobius"/>
    </source>
</evidence>
<keyword evidence="1" id="KW-0472">Membrane</keyword>
<keyword evidence="1" id="KW-0812">Transmembrane</keyword>
<proteinExistence type="predicted"/>
<gene>
    <name evidence="2" type="ORF">BFJ69_g9233</name>
</gene>
<protein>
    <submittedName>
        <fullName evidence="2">Uncharacterized protein</fullName>
    </submittedName>
</protein>
<evidence type="ECO:0000313" key="3">
    <source>
        <dbReference type="Proteomes" id="UP000285084"/>
    </source>
</evidence>
<dbReference type="EMBL" id="MRCX01000083">
    <property type="protein sequence ID" value="RKK73521.1"/>
    <property type="molecule type" value="Genomic_DNA"/>
</dbReference>
<dbReference type="AlphaFoldDB" id="A0A420MZX0"/>
<feature type="transmembrane region" description="Helical" evidence="1">
    <location>
        <begin position="7"/>
        <end position="25"/>
    </location>
</feature>
<organism evidence="2 3">
    <name type="scientific">Fusarium oxysporum</name>
    <name type="common">Fusarium vascular wilt</name>
    <dbReference type="NCBI Taxonomy" id="5507"/>
    <lineage>
        <taxon>Eukaryota</taxon>
        <taxon>Fungi</taxon>
        <taxon>Dikarya</taxon>
        <taxon>Ascomycota</taxon>
        <taxon>Pezizomycotina</taxon>
        <taxon>Sordariomycetes</taxon>
        <taxon>Hypocreomycetidae</taxon>
        <taxon>Hypocreales</taxon>
        <taxon>Nectriaceae</taxon>
        <taxon>Fusarium</taxon>
        <taxon>Fusarium oxysporum species complex</taxon>
    </lineage>
</organism>
<reference evidence="2 3" key="1">
    <citation type="journal article" date="2018" name="Sci. Rep.">
        <title>Characterisation of pathogen-specific regions and novel effector candidates in Fusarium oxysporum f. sp. cepae.</title>
        <authorList>
            <person name="Armitage A.D."/>
            <person name="Taylor A."/>
            <person name="Sobczyk M.K."/>
            <person name="Baxter L."/>
            <person name="Greenfield B.P."/>
            <person name="Bates H.J."/>
            <person name="Wilson F."/>
            <person name="Jackson A.C."/>
            <person name="Ott S."/>
            <person name="Harrison R.J."/>
            <person name="Clarkson J.P."/>
        </authorList>
    </citation>
    <scope>NUCLEOTIDE SEQUENCE [LARGE SCALE GENOMIC DNA]</scope>
    <source>
        <strain evidence="2 3">Fo_A13</strain>
    </source>
</reference>
<name>A0A420MZX0_FUSOX</name>
<dbReference type="Proteomes" id="UP000285084">
    <property type="component" value="Unassembled WGS sequence"/>
</dbReference>
<evidence type="ECO:0000313" key="2">
    <source>
        <dbReference type="EMBL" id="RKK73521.1"/>
    </source>
</evidence>
<accession>A0A420MZX0</accession>
<keyword evidence="1" id="KW-1133">Transmembrane helix</keyword>